<feature type="domain" description="Light-independent protochlorophyllide reductase subunit B-like C-terminal" evidence="1">
    <location>
        <begin position="12"/>
        <end position="56"/>
    </location>
</feature>
<dbReference type="InterPro" id="IPR013580">
    <property type="entry name" value="LI-POR_suB-like_C"/>
</dbReference>
<sequence length="61" mass="6841">MSDSHLADDLQWTPQAKAKLKKIPFFVRSQATARIEHLARVAGVEVITVELVEQARIELGQ</sequence>
<evidence type="ECO:0000313" key="3">
    <source>
        <dbReference type="Proteomes" id="UP000032452"/>
    </source>
</evidence>
<dbReference type="GO" id="GO:0016491">
    <property type="term" value="F:oxidoreductase activity"/>
    <property type="evidence" value="ECO:0007669"/>
    <property type="project" value="InterPro"/>
</dbReference>
<keyword evidence="3" id="KW-1185">Reference proteome</keyword>
<evidence type="ECO:0000259" key="1">
    <source>
        <dbReference type="Pfam" id="PF08369"/>
    </source>
</evidence>
<comment type="caution">
    <text evidence="2">The sequence shown here is derived from an EMBL/GenBank/DDBJ whole genome shotgun (WGS) entry which is preliminary data.</text>
</comment>
<name>A0A0D8ZLT3_9CYAN</name>
<evidence type="ECO:0000313" key="2">
    <source>
        <dbReference type="EMBL" id="KJH69357.1"/>
    </source>
</evidence>
<reference evidence="2 3" key="1">
    <citation type="submission" date="2015-02" db="EMBL/GenBank/DDBJ databases">
        <title>Draft genome of a novel marine cyanobacterium (Chroococcales) isolated from South Atlantic Ocean.</title>
        <authorList>
            <person name="Rigonato J."/>
            <person name="Alvarenga D.O."/>
            <person name="Branco L.H."/>
            <person name="Varani A.M."/>
            <person name="Brandini F.P."/>
            <person name="Fiore M.F."/>
        </authorList>
    </citation>
    <scope>NUCLEOTIDE SEQUENCE [LARGE SCALE GENOMIC DNA]</scope>
    <source>
        <strain evidence="2 3">CENA595</strain>
    </source>
</reference>
<dbReference type="AlphaFoldDB" id="A0A0D8ZLT3"/>
<dbReference type="EMBL" id="JYON01000050">
    <property type="protein sequence ID" value="KJH69357.1"/>
    <property type="molecule type" value="Genomic_DNA"/>
</dbReference>
<dbReference type="GO" id="GO:0015979">
    <property type="term" value="P:photosynthesis"/>
    <property type="evidence" value="ECO:0007669"/>
    <property type="project" value="InterPro"/>
</dbReference>
<dbReference type="InterPro" id="IPR042298">
    <property type="entry name" value="P-CP_red_C"/>
</dbReference>
<dbReference type="Pfam" id="PF08369">
    <property type="entry name" value="PCP_red"/>
    <property type="match status" value="1"/>
</dbReference>
<dbReference type="RefSeq" id="WP_045057301.1">
    <property type="nucleotide sequence ID" value="NZ_CAWMDP010000022.1"/>
</dbReference>
<organism evidence="2 3">
    <name type="scientific">Aliterella atlantica CENA595</name>
    <dbReference type="NCBI Taxonomy" id="1618023"/>
    <lineage>
        <taxon>Bacteria</taxon>
        <taxon>Bacillati</taxon>
        <taxon>Cyanobacteriota</taxon>
        <taxon>Cyanophyceae</taxon>
        <taxon>Chroococcidiopsidales</taxon>
        <taxon>Aliterellaceae</taxon>
        <taxon>Aliterella</taxon>
    </lineage>
</organism>
<dbReference type="GO" id="GO:0015995">
    <property type="term" value="P:chlorophyll biosynthetic process"/>
    <property type="evidence" value="ECO:0007669"/>
    <property type="project" value="InterPro"/>
</dbReference>
<dbReference type="STRING" id="1618023.UH38_24305"/>
<proteinExistence type="predicted"/>
<dbReference type="OrthoDB" id="573935at2"/>
<dbReference type="Gene3D" id="1.10.8.550">
    <property type="entry name" value="Proto-chlorophyllide reductase 57 kD subunit B"/>
    <property type="match status" value="1"/>
</dbReference>
<protein>
    <submittedName>
        <fullName evidence="2">Protochlorophyllide oxidoreductase</fullName>
    </submittedName>
</protein>
<dbReference type="Proteomes" id="UP000032452">
    <property type="component" value="Unassembled WGS sequence"/>
</dbReference>
<accession>A0A0D8ZLT3</accession>
<gene>
    <name evidence="2" type="ORF">UH38_24305</name>
</gene>